<dbReference type="EMBL" id="JAPWTJ010000001">
    <property type="protein sequence ID" value="KAJ8986219.1"/>
    <property type="molecule type" value="Genomic_DNA"/>
</dbReference>
<comment type="subcellular location">
    <subcellularLocation>
        <location evidence="1 9">Membrane</location>
        <topology evidence="1 9">Single-pass type I membrane protein</topology>
    </subcellularLocation>
</comment>
<feature type="compositionally biased region" description="Polar residues" evidence="10">
    <location>
        <begin position="1"/>
        <end position="13"/>
    </location>
</feature>
<comment type="similarity">
    <text evidence="2 9">Belongs to the syndecan proteoglycan family.</text>
</comment>
<dbReference type="Proteomes" id="UP001162164">
    <property type="component" value="Unassembled WGS sequence"/>
</dbReference>
<evidence type="ECO:0000256" key="6">
    <source>
        <dbReference type="ARBA" id="ARBA00023136"/>
    </source>
</evidence>
<comment type="function">
    <text evidence="9">Cell surface proteoglycan.</text>
</comment>
<evidence type="ECO:0000256" key="2">
    <source>
        <dbReference type="ARBA" id="ARBA00005343"/>
    </source>
</evidence>
<dbReference type="InterPro" id="IPR030479">
    <property type="entry name" value="Syndecan_CS"/>
</dbReference>
<keyword evidence="5 11" id="KW-1133">Transmembrane helix</keyword>
<feature type="non-terminal residue" evidence="13">
    <location>
        <position position="1"/>
    </location>
</feature>
<dbReference type="InterPro" id="IPR027789">
    <property type="entry name" value="Syndecan/Neurexin_dom"/>
</dbReference>
<evidence type="ECO:0000256" key="7">
    <source>
        <dbReference type="ARBA" id="ARBA00023180"/>
    </source>
</evidence>
<evidence type="ECO:0000256" key="3">
    <source>
        <dbReference type="ARBA" id="ARBA00022692"/>
    </source>
</evidence>
<comment type="caution">
    <text evidence="13">The sequence shown here is derived from an EMBL/GenBank/DDBJ whole genome shotgun (WGS) entry which is preliminary data.</text>
</comment>
<keyword evidence="4 9" id="KW-0654">Proteoglycan</keyword>
<evidence type="ECO:0000313" key="13">
    <source>
        <dbReference type="EMBL" id="KAJ8986219.1"/>
    </source>
</evidence>
<dbReference type="InterPro" id="IPR001050">
    <property type="entry name" value="Syndecan"/>
</dbReference>
<feature type="region of interest" description="Disordered" evidence="10">
    <location>
        <begin position="1"/>
        <end position="47"/>
    </location>
</feature>
<protein>
    <recommendedName>
        <fullName evidence="9">Syndecan</fullName>
    </recommendedName>
</protein>
<evidence type="ECO:0000256" key="5">
    <source>
        <dbReference type="ARBA" id="ARBA00022989"/>
    </source>
</evidence>
<evidence type="ECO:0000256" key="8">
    <source>
        <dbReference type="ARBA" id="ARBA00023207"/>
    </source>
</evidence>
<keyword evidence="8 9" id="KW-0357">Heparan sulfate</keyword>
<accession>A0ABQ9K7W3</accession>
<proteinExistence type="inferred from homology"/>
<keyword evidence="7 9" id="KW-0325">Glycoprotein</keyword>
<dbReference type="PANTHER" id="PTHR10915">
    <property type="entry name" value="SYNDECAN"/>
    <property type="match status" value="1"/>
</dbReference>
<feature type="domain" description="Syndecan/Neurexin" evidence="12">
    <location>
        <begin position="103"/>
        <end position="150"/>
    </location>
</feature>
<dbReference type="PROSITE" id="PS00964">
    <property type="entry name" value="SYNDECAN"/>
    <property type="match status" value="1"/>
</dbReference>
<keyword evidence="14" id="KW-1185">Reference proteome</keyword>
<gene>
    <name evidence="13" type="ORF">NQ317_009925</name>
</gene>
<evidence type="ECO:0000313" key="14">
    <source>
        <dbReference type="Proteomes" id="UP001162164"/>
    </source>
</evidence>
<keyword evidence="3 9" id="KW-0812">Transmembrane</keyword>
<evidence type="ECO:0000259" key="12">
    <source>
        <dbReference type="Pfam" id="PF01034"/>
    </source>
</evidence>
<evidence type="ECO:0000256" key="4">
    <source>
        <dbReference type="ARBA" id="ARBA00022974"/>
    </source>
</evidence>
<dbReference type="Pfam" id="PF01034">
    <property type="entry name" value="Syndecan"/>
    <property type="match status" value="1"/>
</dbReference>
<name>A0ABQ9K7W3_9CUCU</name>
<keyword evidence="6 11" id="KW-0472">Membrane</keyword>
<sequence>SNQRSSKDFNFNNDDADIEGSGYGGEVNHDLESSGSGFGSDDEDDPDIETPRVIYIAPVNSPAPPRKTDPVIEQEPKETNILLSPTVDSGVIMNRKPEDRPTSFFAQPGILAAVIGGAVVGLLCAILVVMFIVYRMRKKDEGSYALGSPSSRPIRIRIVEERTRNSLPENSVLNKGR</sequence>
<organism evidence="13 14">
    <name type="scientific">Molorchus minor</name>
    <dbReference type="NCBI Taxonomy" id="1323400"/>
    <lineage>
        <taxon>Eukaryota</taxon>
        <taxon>Metazoa</taxon>
        <taxon>Ecdysozoa</taxon>
        <taxon>Arthropoda</taxon>
        <taxon>Hexapoda</taxon>
        <taxon>Insecta</taxon>
        <taxon>Pterygota</taxon>
        <taxon>Neoptera</taxon>
        <taxon>Endopterygota</taxon>
        <taxon>Coleoptera</taxon>
        <taxon>Polyphaga</taxon>
        <taxon>Cucujiformia</taxon>
        <taxon>Chrysomeloidea</taxon>
        <taxon>Cerambycidae</taxon>
        <taxon>Lamiinae</taxon>
        <taxon>Monochamini</taxon>
        <taxon>Molorchus</taxon>
    </lineage>
</organism>
<evidence type="ECO:0000256" key="9">
    <source>
        <dbReference type="RuleBase" id="RU000649"/>
    </source>
</evidence>
<evidence type="ECO:0000256" key="1">
    <source>
        <dbReference type="ARBA" id="ARBA00004479"/>
    </source>
</evidence>
<evidence type="ECO:0000256" key="11">
    <source>
        <dbReference type="SAM" id="Phobius"/>
    </source>
</evidence>
<dbReference type="PANTHER" id="PTHR10915:SF1">
    <property type="entry name" value="SYNDECAN"/>
    <property type="match status" value="1"/>
</dbReference>
<reference evidence="13" key="1">
    <citation type="journal article" date="2023" name="Insect Mol. Biol.">
        <title>Genome sequencing provides insights into the evolution of gene families encoding plant cell wall-degrading enzymes in longhorned beetles.</title>
        <authorList>
            <person name="Shin N.R."/>
            <person name="Okamura Y."/>
            <person name="Kirsch R."/>
            <person name="Pauchet Y."/>
        </authorList>
    </citation>
    <scope>NUCLEOTIDE SEQUENCE</scope>
    <source>
        <strain evidence="13">MMC_N1</strain>
    </source>
</reference>
<feature type="transmembrane region" description="Helical" evidence="11">
    <location>
        <begin position="110"/>
        <end position="134"/>
    </location>
</feature>
<evidence type="ECO:0000256" key="10">
    <source>
        <dbReference type="SAM" id="MobiDB-lite"/>
    </source>
</evidence>